<evidence type="ECO:0000256" key="1">
    <source>
        <dbReference type="ARBA" id="ARBA00004141"/>
    </source>
</evidence>
<organism evidence="7 8">
    <name type="scientific">Candidatus Woesebacteria bacterium RBG_13_36_22</name>
    <dbReference type="NCBI Taxonomy" id="1802478"/>
    <lineage>
        <taxon>Bacteria</taxon>
        <taxon>Candidatus Woeseibacteriota</taxon>
    </lineage>
</organism>
<dbReference type="FunFam" id="1.20.1260.100:FF:000001">
    <property type="entry name" value="translocator protein 2"/>
    <property type="match status" value="1"/>
</dbReference>
<evidence type="ECO:0000256" key="2">
    <source>
        <dbReference type="ARBA" id="ARBA00007524"/>
    </source>
</evidence>
<protein>
    <submittedName>
        <fullName evidence="7">TspO protein</fullName>
    </submittedName>
</protein>
<proteinExistence type="inferred from homology"/>
<dbReference type="AlphaFoldDB" id="A0A1F7WZL7"/>
<comment type="subcellular location">
    <subcellularLocation>
        <location evidence="1">Membrane</location>
        <topology evidence="1">Multi-pass membrane protein</topology>
    </subcellularLocation>
</comment>
<evidence type="ECO:0000256" key="3">
    <source>
        <dbReference type="ARBA" id="ARBA00022692"/>
    </source>
</evidence>
<comment type="similarity">
    <text evidence="2">Belongs to the TspO/BZRP family.</text>
</comment>
<dbReference type="InterPro" id="IPR004307">
    <property type="entry name" value="TspO_MBR"/>
</dbReference>
<dbReference type="CDD" id="cd15904">
    <property type="entry name" value="TSPO_MBR"/>
    <property type="match status" value="1"/>
</dbReference>
<dbReference type="Proteomes" id="UP000176939">
    <property type="component" value="Unassembled WGS sequence"/>
</dbReference>
<name>A0A1F7WZL7_9BACT</name>
<dbReference type="Pfam" id="PF03073">
    <property type="entry name" value="TspO_MBR"/>
    <property type="match status" value="1"/>
</dbReference>
<feature type="transmembrane region" description="Helical" evidence="6">
    <location>
        <begin position="46"/>
        <end position="67"/>
    </location>
</feature>
<dbReference type="PIRSF" id="PIRSF005859">
    <property type="entry name" value="PBR"/>
    <property type="match status" value="1"/>
</dbReference>
<accession>A0A1F7WZL7</accession>
<evidence type="ECO:0000256" key="5">
    <source>
        <dbReference type="ARBA" id="ARBA00023136"/>
    </source>
</evidence>
<evidence type="ECO:0000313" key="7">
    <source>
        <dbReference type="EMBL" id="OGM08312.1"/>
    </source>
</evidence>
<comment type="caution">
    <text evidence="7">The sequence shown here is derived from an EMBL/GenBank/DDBJ whole genome shotgun (WGS) entry which is preliminary data.</text>
</comment>
<dbReference type="PANTHER" id="PTHR10057">
    <property type="entry name" value="PERIPHERAL-TYPE BENZODIAZEPINE RECEPTOR"/>
    <property type="match status" value="1"/>
</dbReference>
<reference evidence="7 8" key="1">
    <citation type="journal article" date="2016" name="Nat. Commun.">
        <title>Thousands of microbial genomes shed light on interconnected biogeochemical processes in an aquifer system.</title>
        <authorList>
            <person name="Anantharaman K."/>
            <person name="Brown C.T."/>
            <person name="Hug L.A."/>
            <person name="Sharon I."/>
            <person name="Castelle C.J."/>
            <person name="Probst A.J."/>
            <person name="Thomas B.C."/>
            <person name="Singh A."/>
            <person name="Wilkins M.J."/>
            <person name="Karaoz U."/>
            <person name="Brodie E.L."/>
            <person name="Williams K.H."/>
            <person name="Hubbard S.S."/>
            <person name="Banfield J.F."/>
        </authorList>
    </citation>
    <scope>NUCLEOTIDE SEQUENCE [LARGE SCALE GENOMIC DNA]</scope>
</reference>
<dbReference type="GO" id="GO:0033013">
    <property type="term" value="P:tetrapyrrole metabolic process"/>
    <property type="evidence" value="ECO:0007669"/>
    <property type="project" value="UniProtKB-ARBA"/>
</dbReference>
<evidence type="ECO:0000256" key="4">
    <source>
        <dbReference type="ARBA" id="ARBA00022989"/>
    </source>
</evidence>
<evidence type="ECO:0000313" key="8">
    <source>
        <dbReference type="Proteomes" id="UP000176939"/>
    </source>
</evidence>
<dbReference type="GO" id="GO:0016020">
    <property type="term" value="C:membrane"/>
    <property type="evidence" value="ECO:0007669"/>
    <property type="project" value="UniProtKB-SubCell"/>
</dbReference>
<keyword evidence="3 6" id="KW-0812">Transmembrane</keyword>
<keyword evidence="5 6" id="KW-0472">Membrane</keyword>
<feature type="transmembrane region" description="Helical" evidence="6">
    <location>
        <begin position="104"/>
        <end position="125"/>
    </location>
</feature>
<keyword evidence="4 6" id="KW-1133">Transmembrane helix</keyword>
<feature type="transmembrane region" description="Helical" evidence="6">
    <location>
        <begin position="132"/>
        <end position="155"/>
    </location>
</feature>
<dbReference type="InterPro" id="IPR038330">
    <property type="entry name" value="TspO/MBR-related_sf"/>
</dbReference>
<sequence>MKEILKITVFIVASEFAGIIGSVFTFSSIPTWYASLNKPVFSPPNWIFGPVWTILYALMGISAYLIWEKGIKNKEAISALKLFIIQLILNSLWSILFFGLHSPALAFFEIIILWVFIVLTVIRFYRLVKAAGYLLLPYLFWVTFASFLNLSIILLN</sequence>
<feature type="transmembrane region" description="Helical" evidence="6">
    <location>
        <begin position="7"/>
        <end position="26"/>
    </location>
</feature>
<feature type="transmembrane region" description="Helical" evidence="6">
    <location>
        <begin position="79"/>
        <end position="98"/>
    </location>
</feature>
<dbReference type="Gene3D" id="1.20.1260.100">
    <property type="entry name" value="TspO/MBR protein"/>
    <property type="match status" value="1"/>
</dbReference>
<dbReference type="EMBL" id="MGFQ01000051">
    <property type="protein sequence ID" value="OGM08312.1"/>
    <property type="molecule type" value="Genomic_DNA"/>
</dbReference>
<gene>
    <name evidence="7" type="ORF">A2Z67_01425</name>
</gene>
<dbReference type="PANTHER" id="PTHR10057:SF0">
    <property type="entry name" value="TRANSLOCATOR PROTEIN"/>
    <property type="match status" value="1"/>
</dbReference>
<evidence type="ECO:0000256" key="6">
    <source>
        <dbReference type="SAM" id="Phobius"/>
    </source>
</evidence>